<dbReference type="InterPro" id="IPR005748">
    <property type="entry name" value="DNA_mismatch_repair_MutS"/>
</dbReference>
<evidence type="ECO:0000256" key="9">
    <source>
        <dbReference type="HAMAP-Rule" id="MF_00096"/>
    </source>
</evidence>
<proteinExistence type="inferred from homology"/>
<dbReference type="GO" id="GO:0005829">
    <property type="term" value="C:cytosol"/>
    <property type="evidence" value="ECO:0007669"/>
    <property type="project" value="TreeGrafter"/>
</dbReference>
<evidence type="ECO:0000256" key="10">
    <source>
        <dbReference type="RuleBase" id="RU003756"/>
    </source>
</evidence>
<evidence type="ECO:0000256" key="8">
    <source>
        <dbReference type="ARBA" id="ARBA00024647"/>
    </source>
</evidence>
<accession>A0A1M5Z4A4</accession>
<organism evidence="12 13">
    <name type="scientific">Sporobacter termitidis DSM 10068</name>
    <dbReference type="NCBI Taxonomy" id="1123282"/>
    <lineage>
        <taxon>Bacteria</taxon>
        <taxon>Bacillati</taxon>
        <taxon>Bacillota</taxon>
        <taxon>Clostridia</taxon>
        <taxon>Eubacteriales</taxon>
        <taxon>Oscillospiraceae</taxon>
        <taxon>Sporobacter</taxon>
    </lineage>
</organism>
<dbReference type="Pfam" id="PF01624">
    <property type="entry name" value="MutS_I"/>
    <property type="match status" value="1"/>
</dbReference>
<dbReference type="Gene3D" id="1.10.1420.10">
    <property type="match status" value="2"/>
</dbReference>
<name>A0A1M5Z4A4_9FIRM</name>
<dbReference type="InterPro" id="IPR007696">
    <property type="entry name" value="DNA_mismatch_repair_MutS_core"/>
</dbReference>
<dbReference type="PANTHER" id="PTHR11361:SF34">
    <property type="entry name" value="DNA MISMATCH REPAIR PROTEIN MSH1, MITOCHONDRIAL"/>
    <property type="match status" value="1"/>
</dbReference>
<dbReference type="InterPro" id="IPR036678">
    <property type="entry name" value="MutS_con_dom_sf"/>
</dbReference>
<dbReference type="FunFam" id="3.40.50.300:FF:000870">
    <property type="entry name" value="MutS protein homolog 4"/>
    <property type="match status" value="1"/>
</dbReference>
<evidence type="ECO:0000256" key="4">
    <source>
        <dbReference type="ARBA" id="ARBA00022763"/>
    </source>
</evidence>
<evidence type="ECO:0000313" key="12">
    <source>
        <dbReference type="EMBL" id="SHI19106.1"/>
    </source>
</evidence>
<keyword evidence="5 9" id="KW-0067">ATP-binding</keyword>
<keyword evidence="13" id="KW-1185">Reference proteome</keyword>
<keyword evidence="7 9" id="KW-0234">DNA repair</keyword>
<dbReference type="SUPFAM" id="SSF52540">
    <property type="entry name" value="P-loop containing nucleoside triphosphate hydrolases"/>
    <property type="match status" value="1"/>
</dbReference>
<dbReference type="RefSeq" id="WP_073081097.1">
    <property type="nucleotide sequence ID" value="NZ_FQXV01000013.1"/>
</dbReference>
<dbReference type="SUPFAM" id="SSF48334">
    <property type="entry name" value="DNA repair protein MutS, domain III"/>
    <property type="match status" value="1"/>
</dbReference>
<dbReference type="EMBL" id="FQXV01000013">
    <property type="protein sequence ID" value="SHI19106.1"/>
    <property type="molecule type" value="Genomic_DNA"/>
</dbReference>
<dbReference type="CDD" id="cd03284">
    <property type="entry name" value="ABC_MutS1"/>
    <property type="match status" value="1"/>
</dbReference>
<dbReference type="InterPro" id="IPR000432">
    <property type="entry name" value="DNA_mismatch_repair_MutS_C"/>
</dbReference>
<dbReference type="Proteomes" id="UP000183995">
    <property type="component" value="Unassembled WGS sequence"/>
</dbReference>
<dbReference type="GO" id="GO:0140664">
    <property type="term" value="F:ATP-dependent DNA damage sensor activity"/>
    <property type="evidence" value="ECO:0007669"/>
    <property type="project" value="InterPro"/>
</dbReference>
<dbReference type="InterPro" id="IPR016151">
    <property type="entry name" value="DNA_mismatch_repair_MutS_N"/>
</dbReference>
<evidence type="ECO:0000256" key="5">
    <source>
        <dbReference type="ARBA" id="ARBA00022840"/>
    </source>
</evidence>
<dbReference type="AlphaFoldDB" id="A0A1M5Z4A4"/>
<dbReference type="InterPro" id="IPR017261">
    <property type="entry name" value="DNA_mismatch_repair_MutS/MSH"/>
</dbReference>
<dbReference type="GO" id="GO:0005524">
    <property type="term" value="F:ATP binding"/>
    <property type="evidence" value="ECO:0007669"/>
    <property type="project" value="UniProtKB-UniRule"/>
</dbReference>
<dbReference type="InterPro" id="IPR027417">
    <property type="entry name" value="P-loop_NTPase"/>
</dbReference>
<dbReference type="OrthoDB" id="9802448at2"/>
<sequence length="865" mass="94466">MPEVTPMMRQYFSIKERNTDCILFFRLGDFYEMFGDDALTASKELDLTLTSRDRRAEDPDEKIPMCGVPYHSAEGYIGRLIAKGYKIAICEQLEDPATAKGLVDRDIVRIVTPGTLIESSMLDEGKSNYLCALYVGALDNAACFADLSTGEISVSYFSGADVGHLLNEVAAFSPAEAVLNAGAYENGELHHLLSDKLGCLWQQDDGRFDPAQSLSRIAGQFGVTSADEAGIGGSPAAVCAVGALLSYMADTQKTDLSHLSNLRINSGGKFMELDIQTLRSLELVSSSRTLEKKGSLLWVLDKTKTPMGRRLLRSWVLRPLVSTVEVGRRLAAVEELFSETVLRSELMLTLRNVGDMERLIGKIVYGTAGGRDLKALQYSIVQLPKILALLAPMKSGLMAELKKIDDLQDIGALIAKTIEDDPPFSVREGGFIRQGVSEEVDYLRGLLKDSTGAMAAIETKERERTGKKLKVGYNKVFGYYIEIPRALSDNVPGDYIRKQTLSNCERFITQELKELETTLLTAKDRVAALEYEIFADLRERIASEVGRIQATSYSVASFDALCSLAETAAKNNYCMPEVDMSGVIDIRDGRHPVVEKMQTESLFVPNDTFMDMDGARTLIITGPNMAGKSTYMRQTALIVLMAQMGSFVPARSARIGVVDRVFTRIGASDDLSAGKSTFMVEMTEVAEILKSATSRSLLILDEIGRGTSTYDGMAVARAVLEYCTDRRKLGAKALFSTHYHELTAIEKETGGVKNYSISAKKRGGDIIFLRKIVPGGADDSYGIEVAGLAGIPDSVIKRAKAVLAALESDRKPASAPSKKPEPGDGQMTLLDLGGSEIAETLKKTDLNTLTPLEALNLLFELKKKI</sequence>
<dbReference type="GO" id="GO:0006298">
    <property type="term" value="P:mismatch repair"/>
    <property type="evidence" value="ECO:0007669"/>
    <property type="project" value="UniProtKB-UniRule"/>
</dbReference>
<dbReference type="Gene3D" id="3.40.1170.10">
    <property type="entry name" value="DNA repair protein MutS, domain I"/>
    <property type="match status" value="1"/>
</dbReference>
<dbReference type="SMART" id="SM00534">
    <property type="entry name" value="MUTSac"/>
    <property type="match status" value="1"/>
</dbReference>
<dbReference type="Gene3D" id="3.30.420.110">
    <property type="entry name" value="MutS, connector domain"/>
    <property type="match status" value="1"/>
</dbReference>
<dbReference type="InterPro" id="IPR036187">
    <property type="entry name" value="DNA_mismatch_repair_MutS_sf"/>
</dbReference>
<dbReference type="PIRSF" id="PIRSF037677">
    <property type="entry name" value="DNA_mis_repair_Msh6"/>
    <property type="match status" value="1"/>
</dbReference>
<evidence type="ECO:0000256" key="3">
    <source>
        <dbReference type="ARBA" id="ARBA00022741"/>
    </source>
</evidence>
<dbReference type="GO" id="GO:0030983">
    <property type="term" value="F:mismatched DNA binding"/>
    <property type="evidence" value="ECO:0007669"/>
    <property type="project" value="InterPro"/>
</dbReference>
<evidence type="ECO:0000256" key="6">
    <source>
        <dbReference type="ARBA" id="ARBA00023125"/>
    </source>
</evidence>
<feature type="domain" description="DNA mismatch repair proteins mutS family" evidence="11">
    <location>
        <begin position="696"/>
        <end position="712"/>
    </location>
</feature>
<dbReference type="FunFam" id="3.40.1170.10:FF:000001">
    <property type="entry name" value="DNA mismatch repair protein MutS"/>
    <property type="match status" value="1"/>
</dbReference>
<dbReference type="InterPro" id="IPR007695">
    <property type="entry name" value="DNA_mismatch_repair_MutS-lik_N"/>
</dbReference>
<dbReference type="Gene3D" id="3.40.50.300">
    <property type="entry name" value="P-loop containing nucleotide triphosphate hydrolases"/>
    <property type="match status" value="1"/>
</dbReference>
<dbReference type="NCBIfam" id="TIGR01070">
    <property type="entry name" value="mutS1"/>
    <property type="match status" value="1"/>
</dbReference>
<reference evidence="12 13" key="1">
    <citation type="submission" date="2016-11" db="EMBL/GenBank/DDBJ databases">
        <authorList>
            <person name="Jaros S."/>
            <person name="Januszkiewicz K."/>
            <person name="Wedrychowicz H."/>
        </authorList>
    </citation>
    <scope>NUCLEOTIDE SEQUENCE [LARGE SCALE GENOMIC DNA]</scope>
    <source>
        <strain evidence="12 13">DSM 10068</strain>
    </source>
</reference>
<dbReference type="PANTHER" id="PTHR11361">
    <property type="entry name" value="DNA MISMATCH REPAIR PROTEIN MUTS FAMILY MEMBER"/>
    <property type="match status" value="1"/>
</dbReference>
<keyword evidence="4 9" id="KW-0227">DNA damage</keyword>
<dbReference type="GO" id="GO:0003684">
    <property type="term" value="F:damaged DNA binding"/>
    <property type="evidence" value="ECO:0007669"/>
    <property type="project" value="UniProtKB-UniRule"/>
</dbReference>
<evidence type="ECO:0000256" key="7">
    <source>
        <dbReference type="ARBA" id="ARBA00023204"/>
    </source>
</evidence>
<gene>
    <name evidence="9" type="primary">mutS</name>
    <name evidence="12" type="ORF">SAMN02745823_03211</name>
</gene>
<dbReference type="Pfam" id="PF00488">
    <property type="entry name" value="MutS_V"/>
    <property type="match status" value="1"/>
</dbReference>
<evidence type="ECO:0000256" key="1">
    <source>
        <dbReference type="ARBA" id="ARBA00006271"/>
    </source>
</evidence>
<dbReference type="STRING" id="1123282.SAMN02745823_03211"/>
<dbReference type="InterPro" id="IPR007861">
    <property type="entry name" value="DNA_mismatch_repair_MutS_clamp"/>
</dbReference>
<dbReference type="InterPro" id="IPR007860">
    <property type="entry name" value="DNA_mmatch_repair_MutS_con_dom"/>
</dbReference>
<dbReference type="HAMAP" id="MF_00096">
    <property type="entry name" value="MutS"/>
    <property type="match status" value="1"/>
</dbReference>
<dbReference type="Pfam" id="PF05190">
    <property type="entry name" value="MutS_IV"/>
    <property type="match status" value="1"/>
</dbReference>
<evidence type="ECO:0000259" key="11">
    <source>
        <dbReference type="PROSITE" id="PS00486"/>
    </source>
</evidence>
<feature type="binding site" evidence="9">
    <location>
        <begin position="622"/>
        <end position="629"/>
    </location>
    <ligand>
        <name>ATP</name>
        <dbReference type="ChEBI" id="CHEBI:30616"/>
    </ligand>
</feature>
<dbReference type="Pfam" id="PF05188">
    <property type="entry name" value="MutS_II"/>
    <property type="match status" value="1"/>
</dbReference>
<keyword evidence="6 9" id="KW-0238">DNA-binding</keyword>
<dbReference type="SUPFAM" id="SSF53150">
    <property type="entry name" value="DNA repair protein MutS, domain II"/>
    <property type="match status" value="1"/>
</dbReference>
<comment type="similarity">
    <text evidence="1 9 10">Belongs to the DNA mismatch repair MutS family.</text>
</comment>
<dbReference type="NCBIfam" id="NF003810">
    <property type="entry name" value="PRK05399.1"/>
    <property type="match status" value="1"/>
</dbReference>
<dbReference type="SUPFAM" id="SSF55271">
    <property type="entry name" value="DNA repair protein MutS, domain I"/>
    <property type="match status" value="1"/>
</dbReference>
<dbReference type="SMART" id="SM00533">
    <property type="entry name" value="MUTSd"/>
    <property type="match status" value="1"/>
</dbReference>
<dbReference type="InterPro" id="IPR045076">
    <property type="entry name" value="MutS"/>
</dbReference>
<protein>
    <recommendedName>
        <fullName evidence="2 9">DNA mismatch repair protein MutS</fullName>
    </recommendedName>
</protein>
<dbReference type="PROSITE" id="PS00486">
    <property type="entry name" value="DNA_MISMATCH_REPAIR_2"/>
    <property type="match status" value="1"/>
</dbReference>
<comment type="function">
    <text evidence="8 9">This protein is involved in the repair of mismatches in DNA. It is possible that it carries out the mismatch recognition step. This protein has a weak ATPase activity.</text>
</comment>
<evidence type="ECO:0000313" key="13">
    <source>
        <dbReference type="Proteomes" id="UP000183995"/>
    </source>
</evidence>
<evidence type="ECO:0000256" key="2">
    <source>
        <dbReference type="ARBA" id="ARBA00021982"/>
    </source>
</evidence>
<dbReference type="Pfam" id="PF05192">
    <property type="entry name" value="MutS_III"/>
    <property type="match status" value="1"/>
</dbReference>
<keyword evidence="3 9" id="KW-0547">Nucleotide-binding</keyword>